<feature type="domain" description="Peptidase M20 dimerisation" evidence="4">
    <location>
        <begin position="143"/>
        <end position="226"/>
    </location>
</feature>
<dbReference type="RefSeq" id="WP_052747826.1">
    <property type="nucleotide sequence ID" value="NZ_CP011267.1"/>
</dbReference>
<gene>
    <name evidence="5" type="ORF">GAH_01677</name>
</gene>
<dbReference type="InterPro" id="IPR011650">
    <property type="entry name" value="Peptidase_M20_dimer"/>
</dbReference>
<dbReference type="EMBL" id="CP011267">
    <property type="protein sequence ID" value="AKG91039.1"/>
    <property type="molecule type" value="Genomic_DNA"/>
</dbReference>
<keyword evidence="1" id="KW-0479">Metal-binding</keyword>
<dbReference type="SUPFAM" id="SSF53187">
    <property type="entry name" value="Zn-dependent exopeptidases"/>
    <property type="match status" value="1"/>
</dbReference>
<name>A0A0F7ICM8_9EURY</name>
<dbReference type="GO" id="GO:0008777">
    <property type="term" value="F:acetylornithine deacetylase activity"/>
    <property type="evidence" value="ECO:0007669"/>
    <property type="project" value="UniProtKB-EC"/>
</dbReference>
<dbReference type="PANTHER" id="PTHR43808">
    <property type="entry name" value="ACETYLORNITHINE DEACETYLASE"/>
    <property type="match status" value="1"/>
</dbReference>
<dbReference type="InParanoid" id="A0A0F7ICM8"/>
<dbReference type="GeneID" id="24804246"/>
<dbReference type="HOGENOM" id="CLU_021802_2_0_2"/>
<dbReference type="InterPro" id="IPR007484">
    <property type="entry name" value="Peptidase_M28"/>
</dbReference>
<keyword evidence="6" id="KW-1185">Reference proteome</keyword>
<evidence type="ECO:0000256" key="2">
    <source>
        <dbReference type="ARBA" id="ARBA00022801"/>
    </source>
</evidence>
<dbReference type="Proteomes" id="UP000034723">
    <property type="component" value="Chromosome"/>
</dbReference>
<evidence type="ECO:0000256" key="1">
    <source>
        <dbReference type="ARBA" id="ARBA00022723"/>
    </source>
</evidence>
<dbReference type="InterPro" id="IPR050072">
    <property type="entry name" value="Peptidase_M20A"/>
</dbReference>
<dbReference type="InterPro" id="IPR036264">
    <property type="entry name" value="Bact_exopeptidase_dim_dom"/>
</dbReference>
<evidence type="ECO:0000259" key="4">
    <source>
        <dbReference type="Pfam" id="PF07687"/>
    </source>
</evidence>
<proteinExistence type="predicted"/>
<evidence type="ECO:0000313" key="6">
    <source>
        <dbReference type="Proteomes" id="UP000034723"/>
    </source>
</evidence>
<dbReference type="Pfam" id="PF07687">
    <property type="entry name" value="M20_dimer"/>
    <property type="match status" value="1"/>
</dbReference>
<dbReference type="EC" id="3.5.1.16" evidence="5"/>
<evidence type="ECO:0000313" key="5">
    <source>
        <dbReference type="EMBL" id="AKG91039.1"/>
    </source>
</evidence>
<organism evidence="5 6">
    <name type="scientific">Geoglobus ahangari</name>
    <dbReference type="NCBI Taxonomy" id="113653"/>
    <lineage>
        <taxon>Archaea</taxon>
        <taxon>Methanobacteriati</taxon>
        <taxon>Methanobacteriota</taxon>
        <taxon>Archaeoglobi</taxon>
        <taxon>Archaeoglobales</taxon>
        <taxon>Archaeoglobaceae</taxon>
        <taxon>Geoglobus</taxon>
    </lineage>
</organism>
<dbReference type="STRING" id="113653.GAH_01677"/>
<dbReference type="Gene3D" id="3.40.630.10">
    <property type="entry name" value="Zn peptidases"/>
    <property type="match status" value="2"/>
</dbReference>
<accession>A0A0F7ICM8</accession>
<dbReference type="FunCoup" id="A0A0F7ICM8">
    <property type="interactions" value="74"/>
</dbReference>
<dbReference type="SUPFAM" id="SSF55031">
    <property type="entry name" value="Bacterial exopeptidase dimerisation domain"/>
    <property type="match status" value="1"/>
</dbReference>
<reference evidence="5 6" key="1">
    <citation type="submission" date="2015-04" db="EMBL/GenBank/DDBJ databases">
        <title>The complete genome sequence of the hyperthermophilic, obligate iron-reducing archaeon Geoglobus ahangari strain 234T.</title>
        <authorList>
            <person name="Manzella M.P."/>
            <person name="Holmes D.E."/>
            <person name="Rocheleau J.M."/>
            <person name="Chung A."/>
            <person name="Reguera G."/>
            <person name="Kashefi K."/>
        </authorList>
    </citation>
    <scope>NUCLEOTIDE SEQUENCE [LARGE SCALE GENOMIC DNA]</scope>
    <source>
        <strain evidence="5 6">234</strain>
    </source>
</reference>
<dbReference type="OrthoDB" id="24854at2157"/>
<protein>
    <submittedName>
        <fullName evidence="5">Acetylornithine deacetylase</fullName>
        <ecNumber evidence="5">3.5.1.16</ecNumber>
    </submittedName>
</protein>
<dbReference type="AlphaFoldDB" id="A0A0F7ICM8"/>
<feature type="domain" description="Peptidase M28" evidence="3">
    <location>
        <begin position="52"/>
        <end position="124"/>
    </location>
</feature>
<keyword evidence="2 5" id="KW-0378">Hydrolase</keyword>
<dbReference type="PANTHER" id="PTHR43808:SF25">
    <property type="entry name" value="PEPTIDASE M20 DIMERISATION DOMAIN-CONTAINING PROTEIN"/>
    <property type="match status" value="1"/>
</dbReference>
<sequence length="312" mass="35297">MLKILEEITRIDSTSGNEDEIKNYVSDWFEDLGFKTKTDSAGNLIVRGNSDLWFITHLDTVPRISDFRVEGEYAYGTGVADAKGSIAAILLAAEGIEEMNLNFAFLVDEEEGGTGSKHFARNYSGRAVVMEPTEMKLAEKQLGSAEVVLEFRGVSAHGAYWNGGVNAIELAMREILKLKEKYRFSVQEISGGSDLYAIPDSCRVRLSFIFDFGDDYETFREMVESLPAEFEVLEFYEPIECDSIPEIERHVGERTVMLSWTDAYNLKKAGWKVTIWGPGNLEDCHTDRERVRIADIKRCAEIIRRVNEEVVE</sequence>
<dbReference type="GO" id="GO:0046872">
    <property type="term" value="F:metal ion binding"/>
    <property type="evidence" value="ECO:0007669"/>
    <property type="project" value="UniProtKB-KW"/>
</dbReference>
<evidence type="ECO:0000259" key="3">
    <source>
        <dbReference type="Pfam" id="PF04389"/>
    </source>
</evidence>
<dbReference type="Pfam" id="PF04389">
    <property type="entry name" value="Peptidase_M28"/>
    <property type="match status" value="1"/>
</dbReference>
<dbReference type="KEGG" id="gah:GAH_01677"/>